<protein>
    <recommendedName>
        <fullName evidence="2">DUF676 domain-containing protein</fullName>
    </recommendedName>
</protein>
<dbReference type="Proteomes" id="UP001213681">
    <property type="component" value="Unassembled WGS sequence"/>
</dbReference>
<dbReference type="InterPro" id="IPR029058">
    <property type="entry name" value="AB_hydrolase_fold"/>
</dbReference>
<comment type="similarity">
    <text evidence="1">Belongs to the putative lipase ROG1 family.</text>
</comment>
<dbReference type="GeneID" id="81593879"/>
<gene>
    <name evidence="3" type="ORF">N7458_000242</name>
</gene>
<name>A0AAD6CHZ2_9EURO</name>
<sequence>MSVLDSDTNANPGRLNSLFDPATTIITPDGSLRHQHDIYPLRHSSKLQPRCADEPIMKYAAAISRTAGHPLARRSIRQDATHFTLRTYHSSQKNSRSILEPRLEDHGRVIHDQYSVVRDHYDTPKHPVVLAHGLLGFDELRLAGRYFPGVQYWRGIREALTAQGVKVITATVPPSASIEERAEELAREIEAGARGKDVNIIAHSMGGLDSRYMISRLQPQKFKVLSLTTIATPHRGSAVADFCLDQIGAERLPQIYYTLNKLNIETGAFAQLTRKYMSETFNPNTPDLDGVRYFSYGASVKPSLWSVFRLSHRILAEAEGPNDGLVSVASSLWGGEAGYKGTLVGVSHLDLINWTNRLKWLAAEVTGNPRKFNAIAFYLDIADMLANEGL</sequence>
<dbReference type="InterPro" id="IPR007751">
    <property type="entry name" value="DUF676_lipase-like"/>
</dbReference>
<dbReference type="SUPFAM" id="SSF53474">
    <property type="entry name" value="alpha/beta-Hydrolases"/>
    <property type="match status" value="1"/>
</dbReference>
<evidence type="ECO:0000259" key="2">
    <source>
        <dbReference type="Pfam" id="PF05057"/>
    </source>
</evidence>
<accession>A0AAD6CHZ2</accession>
<dbReference type="GO" id="GO:0017000">
    <property type="term" value="P:antibiotic biosynthetic process"/>
    <property type="evidence" value="ECO:0007669"/>
    <property type="project" value="UniProtKB-ARBA"/>
</dbReference>
<organism evidence="3 4">
    <name type="scientific">Penicillium daleae</name>
    <dbReference type="NCBI Taxonomy" id="63821"/>
    <lineage>
        <taxon>Eukaryota</taxon>
        <taxon>Fungi</taxon>
        <taxon>Dikarya</taxon>
        <taxon>Ascomycota</taxon>
        <taxon>Pezizomycotina</taxon>
        <taxon>Eurotiomycetes</taxon>
        <taxon>Eurotiomycetidae</taxon>
        <taxon>Eurotiales</taxon>
        <taxon>Aspergillaceae</taxon>
        <taxon>Penicillium</taxon>
    </lineage>
</organism>
<dbReference type="RefSeq" id="XP_056771403.1">
    <property type="nucleotide sequence ID" value="XM_056903636.1"/>
</dbReference>
<dbReference type="Gene3D" id="3.40.50.1820">
    <property type="entry name" value="alpha/beta hydrolase"/>
    <property type="match status" value="1"/>
</dbReference>
<dbReference type="Pfam" id="PF05057">
    <property type="entry name" value="DUF676"/>
    <property type="match status" value="1"/>
</dbReference>
<evidence type="ECO:0000256" key="1">
    <source>
        <dbReference type="ARBA" id="ARBA00007920"/>
    </source>
</evidence>
<proteinExistence type="inferred from homology"/>
<dbReference type="EMBL" id="JAPVEA010000001">
    <property type="protein sequence ID" value="KAJ5464556.1"/>
    <property type="molecule type" value="Genomic_DNA"/>
</dbReference>
<keyword evidence="4" id="KW-1185">Reference proteome</keyword>
<reference evidence="3" key="1">
    <citation type="submission" date="2022-12" db="EMBL/GenBank/DDBJ databases">
        <authorList>
            <person name="Petersen C."/>
        </authorList>
    </citation>
    <scope>NUCLEOTIDE SEQUENCE</scope>
    <source>
        <strain evidence="3">IBT 16125</strain>
    </source>
</reference>
<dbReference type="GO" id="GO:0072330">
    <property type="term" value="P:monocarboxylic acid biosynthetic process"/>
    <property type="evidence" value="ECO:0007669"/>
    <property type="project" value="UniProtKB-ARBA"/>
</dbReference>
<evidence type="ECO:0000313" key="4">
    <source>
        <dbReference type="Proteomes" id="UP001213681"/>
    </source>
</evidence>
<dbReference type="AlphaFoldDB" id="A0AAD6CHZ2"/>
<feature type="domain" description="DUF676" evidence="2">
    <location>
        <begin position="182"/>
        <end position="239"/>
    </location>
</feature>
<evidence type="ECO:0000313" key="3">
    <source>
        <dbReference type="EMBL" id="KAJ5464556.1"/>
    </source>
</evidence>
<reference evidence="3" key="2">
    <citation type="journal article" date="2023" name="IMA Fungus">
        <title>Comparative genomic study of the Penicillium genus elucidates a diverse pangenome and 15 lateral gene transfer events.</title>
        <authorList>
            <person name="Petersen C."/>
            <person name="Sorensen T."/>
            <person name="Nielsen M.R."/>
            <person name="Sondergaard T.E."/>
            <person name="Sorensen J.L."/>
            <person name="Fitzpatrick D.A."/>
            <person name="Frisvad J.C."/>
            <person name="Nielsen K.L."/>
        </authorList>
    </citation>
    <scope>NUCLEOTIDE SEQUENCE</scope>
    <source>
        <strain evidence="3">IBT 16125</strain>
    </source>
</reference>
<dbReference type="PANTHER" id="PTHR11440">
    <property type="entry name" value="LECITHIN-CHOLESTEROL ACYLTRANSFERASE-RELATED"/>
    <property type="match status" value="1"/>
</dbReference>
<comment type="caution">
    <text evidence="3">The sequence shown here is derived from an EMBL/GenBank/DDBJ whole genome shotgun (WGS) entry which is preliminary data.</text>
</comment>